<dbReference type="PANTHER" id="PTHR43792">
    <property type="entry name" value="GNAT FAMILY, PUTATIVE (AFU_ORTHOLOGUE AFUA_3G00765)-RELATED-RELATED"/>
    <property type="match status" value="1"/>
</dbReference>
<gene>
    <name evidence="2" type="ORF">OW729_11690</name>
</gene>
<dbReference type="InterPro" id="IPR000182">
    <property type="entry name" value="GNAT_dom"/>
</dbReference>
<evidence type="ECO:0000313" key="3">
    <source>
        <dbReference type="Proteomes" id="UP001144612"/>
    </source>
</evidence>
<accession>A0ABT4DC77</accession>
<evidence type="ECO:0000313" key="2">
    <source>
        <dbReference type="EMBL" id="MCY6959268.1"/>
    </source>
</evidence>
<sequence length="175" mass="20883">MKKLLETNRLIIRRFQESDWKDLYEYLSDEEVVFWEPYGVYTEEESKKEAVARANSDIFWAVCLKDSNKVIGNLSFQKQDFDTYEIGYVFNKKYQKQGFATESAKAIINYAIKELNARRIIAMCSPKNDSSWKLLERLKMRREGHLLQNVYFKTDEHNKPIWLDTYEYAILSSEM</sequence>
<keyword evidence="3" id="KW-1185">Reference proteome</keyword>
<feature type="domain" description="N-acetyltransferase" evidence="1">
    <location>
        <begin position="10"/>
        <end position="162"/>
    </location>
</feature>
<dbReference type="RefSeq" id="WP_268061690.1">
    <property type="nucleotide sequence ID" value="NZ_JAPQFJ010000011.1"/>
</dbReference>
<reference evidence="2" key="1">
    <citation type="submission" date="2022-12" db="EMBL/GenBank/DDBJ databases">
        <title>Clostridium sp. nov., isolated from industrial wastewater.</title>
        <authorList>
            <person name="Jiayan W."/>
        </authorList>
    </citation>
    <scope>NUCLEOTIDE SEQUENCE</scope>
    <source>
        <strain evidence="2">ZC22-4</strain>
    </source>
</reference>
<comment type="caution">
    <text evidence="2">The sequence shown here is derived from an EMBL/GenBank/DDBJ whole genome shotgun (WGS) entry which is preliminary data.</text>
</comment>
<name>A0ABT4DC77_9CLOT</name>
<dbReference type="InterPro" id="IPR051531">
    <property type="entry name" value="N-acetyltransferase"/>
</dbReference>
<dbReference type="InterPro" id="IPR016181">
    <property type="entry name" value="Acyl_CoA_acyltransferase"/>
</dbReference>
<dbReference type="Pfam" id="PF13302">
    <property type="entry name" value="Acetyltransf_3"/>
    <property type="match status" value="1"/>
</dbReference>
<dbReference type="CDD" id="cd04301">
    <property type="entry name" value="NAT_SF"/>
    <property type="match status" value="1"/>
</dbReference>
<protein>
    <submittedName>
        <fullName evidence="2">GNAT family N-acetyltransferase</fullName>
    </submittedName>
</protein>
<dbReference type="PROSITE" id="PS51186">
    <property type="entry name" value="GNAT"/>
    <property type="match status" value="1"/>
</dbReference>
<dbReference type="SUPFAM" id="SSF55729">
    <property type="entry name" value="Acyl-CoA N-acyltransferases (Nat)"/>
    <property type="match status" value="1"/>
</dbReference>
<dbReference type="Proteomes" id="UP001144612">
    <property type="component" value="Unassembled WGS sequence"/>
</dbReference>
<proteinExistence type="predicted"/>
<dbReference type="EMBL" id="JAPQFJ010000011">
    <property type="protein sequence ID" value="MCY6959268.1"/>
    <property type="molecule type" value="Genomic_DNA"/>
</dbReference>
<dbReference type="Gene3D" id="3.40.630.30">
    <property type="match status" value="1"/>
</dbReference>
<dbReference type="PANTHER" id="PTHR43792:SF1">
    <property type="entry name" value="N-ACETYLTRANSFERASE DOMAIN-CONTAINING PROTEIN"/>
    <property type="match status" value="1"/>
</dbReference>
<organism evidence="2 3">
    <name type="scientific">Clostridium brassicae</name>
    <dbReference type="NCBI Taxonomy" id="2999072"/>
    <lineage>
        <taxon>Bacteria</taxon>
        <taxon>Bacillati</taxon>
        <taxon>Bacillota</taxon>
        <taxon>Clostridia</taxon>
        <taxon>Eubacteriales</taxon>
        <taxon>Clostridiaceae</taxon>
        <taxon>Clostridium</taxon>
    </lineage>
</organism>
<evidence type="ECO:0000259" key="1">
    <source>
        <dbReference type="PROSITE" id="PS51186"/>
    </source>
</evidence>